<reference evidence="2" key="1">
    <citation type="submission" date="2020-10" db="EMBL/GenBank/DDBJ databases">
        <title>Phylogeny of dyella-like bacteria.</title>
        <authorList>
            <person name="Fu J."/>
        </authorList>
    </citation>
    <scope>NUCLEOTIDE SEQUENCE</scope>
    <source>
        <strain evidence="2">DHOC52</strain>
    </source>
</reference>
<dbReference type="SUPFAM" id="SSF54427">
    <property type="entry name" value="NTF2-like"/>
    <property type="match status" value="1"/>
</dbReference>
<keyword evidence="3" id="KW-1185">Reference proteome</keyword>
<organism evidence="2 3">
    <name type="scientific">Dyella flava</name>
    <dbReference type="NCBI Taxonomy" id="1920170"/>
    <lineage>
        <taxon>Bacteria</taxon>
        <taxon>Pseudomonadati</taxon>
        <taxon>Pseudomonadota</taxon>
        <taxon>Gammaproteobacteria</taxon>
        <taxon>Lysobacterales</taxon>
        <taxon>Rhodanobacteraceae</taxon>
        <taxon>Dyella</taxon>
    </lineage>
</organism>
<dbReference type="Proteomes" id="UP001430149">
    <property type="component" value="Unassembled WGS sequence"/>
</dbReference>
<evidence type="ECO:0000256" key="1">
    <source>
        <dbReference type="SAM" id="SignalP"/>
    </source>
</evidence>
<dbReference type="RefSeq" id="WP_204680479.1">
    <property type="nucleotide sequence ID" value="NZ_BSNR01000005.1"/>
</dbReference>
<gene>
    <name evidence="2" type="ORF">ISP19_06125</name>
</gene>
<name>A0ABS2K153_9GAMM</name>
<dbReference type="EMBL" id="JADIKE010000030">
    <property type="protein sequence ID" value="MBM7124953.1"/>
    <property type="molecule type" value="Genomic_DNA"/>
</dbReference>
<dbReference type="Gene3D" id="3.10.450.50">
    <property type="match status" value="1"/>
</dbReference>
<accession>A0ABS2K153</accession>
<proteinExistence type="predicted"/>
<evidence type="ECO:0000313" key="2">
    <source>
        <dbReference type="EMBL" id="MBM7124953.1"/>
    </source>
</evidence>
<feature type="signal peptide" evidence="1">
    <location>
        <begin position="1"/>
        <end position="21"/>
    </location>
</feature>
<comment type="caution">
    <text evidence="2">The sequence shown here is derived from an EMBL/GenBank/DDBJ whole genome shotgun (WGS) entry which is preliminary data.</text>
</comment>
<dbReference type="InterPro" id="IPR032710">
    <property type="entry name" value="NTF2-like_dom_sf"/>
</dbReference>
<protein>
    <submittedName>
        <fullName evidence="2">Nuclear transport factor 2 family protein</fullName>
    </submittedName>
</protein>
<feature type="chain" id="PRO_5046777535" evidence="1">
    <location>
        <begin position="22"/>
        <end position="170"/>
    </location>
</feature>
<keyword evidence="1" id="KW-0732">Signal</keyword>
<sequence length="170" mass="18661">MKQALMYLSVALMTLPLGAIAQSSAPAPDQLSQDTVDVQHVMNAYHKAVETHDGARLASLFVPQGGAWLNVLSDPAFAHMRVVKPGTTKIRVSSYQDFVKYVSQSKSHLDPQHDHLTIQSDGTIATLYFDYVFMVDGKPTNKGSETWQLVKGENGWRIATIIYSSNPVGV</sequence>
<evidence type="ECO:0000313" key="3">
    <source>
        <dbReference type="Proteomes" id="UP001430149"/>
    </source>
</evidence>